<proteinExistence type="predicted"/>
<evidence type="ECO:0000313" key="2">
    <source>
        <dbReference type="EMBL" id="KIJ35905.1"/>
    </source>
</evidence>
<feature type="compositionally biased region" description="Acidic residues" evidence="1">
    <location>
        <begin position="238"/>
        <end position="258"/>
    </location>
</feature>
<gene>
    <name evidence="2" type="ORF">M422DRAFT_261864</name>
</gene>
<feature type="compositionally biased region" description="Polar residues" evidence="1">
    <location>
        <begin position="160"/>
        <end position="169"/>
    </location>
</feature>
<organism evidence="2 3">
    <name type="scientific">Sphaerobolus stellatus (strain SS14)</name>
    <dbReference type="NCBI Taxonomy" id="990650"/>
    <lineage>
        <taxon>Eukaryota</taxon>
        <taxon>Fungi</taxon>
        <taxon>Dikarya</taxon>
        <taxon>Basidiomycota</taxon>
        <taxon>Agaricomycotina</taxon>
        <taxon>Agaricomycetes</taxon>
        <taxon>Phallomycetidae</taxon>
        <taxon>Geastrales</taxon>
        <taxon>Sphaerobolaceae</taxon>
        <taxon>Sphaerobolus</taxon>
    </lineage>
</organism>
<dbReference type="HOGENOM" id="CLU_1027344_0_0_1"/>
<name>A0A0C9VED9_SPHS4</name>
<evidence type="ECO:0000313" key="3">
    <source>
        <dbReference type="Proteomes" id="UP000054279"/>
    </source>
</evidence>
<feature type="region of interest" description="Disordered" evidence="1">
    <location>
        <begin position="160"/>
        <end position="271"/>
    </location>
</feature>
<keyword evidence="3" id="KW-1185">Reference proteome</keyword>
<evidence type="ECO:0000256" key="1">
    <source>
        <dbReference type="SAM" id="MobiDB-lite"/>
    </source>
</evidence>
<sequence>MDMHEKVAQHILKYLQKSIASPHKAVAPILTALAYSPVFVLEPGLSVRNKRHSMRDFTVSKILMHSFKNPIATKDRHLQAEQAIWRCLTDMLASLNAMAKVNLSDTYSQTVSFQLDQPWFLQLIQSLIDPVLLTANSPIQWESKKPWPFLHKVYPELASISTDGPSSNSRSDESINDVGNSSKEKQSGNRRGKAANDILSTKSSHRNKDGKAGKAVQDTPRKGGGKGKKNIKESVIKEEEDQEEVGEEEDEEEEEDTEERPKKRARFKSGS</sequence>
<reference evidence="2 3" key="1">
    <citation type="submission" date="2014-06" db="EMBL/GenBank/DDBJ databases">
        <title>Evolutionary Origins and Diversification of the Mycorrhizal Mutualists.</title>
        <authorList>
            <consortium name="DOE Joint Genome Institute"/>
            <consortium name="Mycorrhizal Genomics Consortium"/>
            <person name="Kohler A."/>
            <person name="Kuo A."/>
            <person name="Nagy L.G."/>
            <person name="Floudas D."/>
            <person name="Copeland A."/>
            <person name="Barry K.W."/>
            <person name="Cichocki N."/>
            <person name="Veneault-Fourrey C."/>
            <person name="LaButti K."/>
            <person name="Lindquist E.A."/>
            <person name="Lipzen A."/>
            <person name="Lundell T."/>
            <person name="Morin E."/>
            <person name="Murat C."/>
            <person name="Riley R."/>
            <person name="Ohm R."/>
            <person name="Sun H."/>
            <person name="Tunlid A."/>
            <person name="Henrissat B."/>
            <person name="Grigoriev I.V."/>
            <person name="Hibbett D.S."/>
            <person name="Martin F."/>
        </authorList>
    </citation>
    <scope>NUCLEOTIDE SEQUENCE [LARGE SCALE GENOMIC DNA]</scope>
    <source>
        <strain evidence="2 3">SS14</strain>
    </source>
</reference>
<dbReference type="Proteomes" id="UP000054279">
    <property type="component" value="Unassembled WGS sequence"/>
</dbReference>
<feature type="compositionally biased region" description="Basic residues" evidence="1">
    <location>
        <begin position="262"/>
        <end position="271"/>
    </location>
</feature>
<accession>A0A0C9VED9</accession>
<protein>
    <submittedName>
        <fullName evidence="2">Uncharacterized protein</fullName>
    </submittedName>
</protein>
<dbReference type="EMBL" id="KN837184">
    <property type="protein sequence ID" value="KIJ35905.1"/>
    <property type="molecule type" value="Genomic_DNA"/>
</dbReference>
<dbReference type="AlphaFoldDB" id="A0A0C9VED9"/>